<evidence type="ECO:0000256" key="5">
    <source>
        <dbReference type="SAM" id="MobiDB-lite"/>
    </source>
</evidence>
<dbReference type="CDD" id="cd00063">
    <property type="entry name" value="FN3"/>
    <property type="match status" value="4"/>
</dbReference>
<organism evidence="8 9">
    <name type="scientific">Oedothorax gibbosus</name>
    <dbReference type="NCBI Taxonomy" id="931172"/>
    <lineage>
        <taxon>Eukaryota</taxon>
        <taxon>Metazoa</taxon>
        <taxon>Ecdysozoa</taxon>
        <taxon>Arthropoda</taxon>
        <taxon>Chelicerata</taxon>
        <taxon>Arachnida</taxon>
        <taxon>Araneae</taxon>
        <taxon>Araneomorphae</taxon>
        <taxon>Entelegynae</taxon>
        <taxon>Araneoidea</taxon>
        <taxon>Linyphiidae</taxon>
        <taxon>Erigoninae</taxon>
        <taxon>Oedothorax</taxon>
    </lineage>
</organism>
<feature type="domain" description="Ig-like" evidence="6">
    <location>
        <begin position="1243"/>
        <end position="1332"/>
    </location>
</feature>
<evidence type="ECO:0000256" key="1">
    <source>
        <dbReference type="ARBA" id="ARBA00022737"/>
    </source>
</evidence>
<dbReference type="InterPro" id="IPR013783">
    <property type="entry name" value="Ig-like_fold"/>
</dbReference>
<keyword evidence="1" id="KW-0677">Repeat</keyword>
<dbReference type="PANTHER" id="PTHR13817:SF73">
    <property type="entry name" value="FIBRONECTIN TYPE-III DOMAIN-CONTAINING PROTEIN"/>
    <property type="match status" value="1"/>
</dbReference>
<dbReference type="InterPro" id="IPR003599">
    <property type="entry name" value="Ig_sub"/>
</dbReference>
<dbReference type="GO" id="GO:0045214">
    <property type="term" value="P:sarcomere organization"/>
    <property type="evidence" value="ECO:0007669"/>
    <property type="project" value="TreeGrafter"/>
</dbReference>
<keyword evidence="4" id="KW-0175">Coiled coil</keyword>
<dbReference type="InterPro" id="IPR003961">
    <property type="entry name" value="FN3_dom"/>
</dbReference>
<reference evidence="8 9" key="1">
    <citation type="journal article" date="2022" name="Nat. Ecol. Evol.">
        <title>A masculinizing supergene underlies an exaggerated male reproductive morph in a spider.</title>
        <authorList>
            <person name="Hendrickx F."/>
            <person name="De Corte Z."/>
            <person name="Sonet G."/>
            <person name="Van Belleghem S.M."/>
            <person name="Kostlbacher S."/>
            <person name="Vangestel C."/>
        </authorList>
    </citation>
    <scope>NUCLEOTIDE SEQUENCE [LARGE SCALE GENOMIC DNA]</scope>
    <source>
        <strain evidence="8">W744_W776</strain>
    </source>
</reference>
<protein>
    <recommendedName>
        <fullName evidence="10">Titin</fullName>
    </recommendedName>
</protein>
<feature type="domain" description="Fibronectin type-III" evidence="7">
    <location>
        <begin position="19"/>
        <end position="115"/>
    </location>
</feature>
<dbReference type="SUPFAM" id="SSF48726">
    <property type="entry name" value="Immunoglobulin"/>
    <property type="match status" value="4"/>
</dbReference>
<feature type="domain" description="Ig-like" evidence="6">
    <location>
        <begin position="219"/>
        <end position="313"/>
    </location>
</feature>
<dbReference type="InterPro" id="IPR003598">
    <property type="entry name" value="Ig_sub2"/>
</dbReference>
<evidence type="ECO:0000256" key="4">
    <source>
        <dbReference type="SAM" id="Coils"/>
    </source>
</evidence>
<dbReference type="EMBL" id="JAFNEN010000408">
    <property type="protein sequence ID" value="KAG8183730.1"/>
    <property type="molecule type" value="Genomic_DNA"/>
</dbReference>
<dbReference type="GO" id="GO:0031430">
    <property type="term" value="C:M band"/>
    <property type="evidence" value="ECO:0007669"/>
    <property type="project" value="TreeGrafter"/>
</dbReference>
<evidence type="ECO:0000256" key="2">
    <source>
        <dbReference type="ARBA" id="ARBA00023157"/>
    </source>
</evidence>
<feature type="domain" description="Fibronectin type-III" evidence="7">
    <location>
        <begin position="121"/>
        <end position="214"/>
    </location>
</feature>
<dbReference type="PROSITE" id="PS50835">
    <property type="entry name" value="IG_LIKE"/>
    <property type="match status" value="4"/>
</dbReference>
<evidence type="ECO:0000256" key="3">
    <source>
        <dbReference type="ARBA" id="ARBA00023319"/>
    </source>
</evidence>
<dbReference type="InterPro" id="IPR036116">
    <property type="entry name" value="FN3_sf"/>
</dbReference>
<feature type="domain" description="Ig-like" evidence="6">
    <location>
        <begin position="315"/>
        <end position="408"/>
    </location>
</feature>
<gene>
    <name evidence="8" type="ORF">JTE90_002794</name>
</gene>
<dbReference type="SMART" id="SM00060">
    <property type="entry name" value="FN3"/>
    <property type="match status" value="4"/>
</dbReference>
<dbReference type="InterPro" id="IPR013098">
    <property type="entry name" value="Ig_I-set"/>
</dbReference>
<keyword evidence="2" id="KW-1015">Disulfide bond</keyword>
<comment type="caution">
    <text evidence="8">The sequence shown here is derived from an EMBL/GenBank/DDBJ whole genome shotgun (WGS) entry which is preliminary data.</text>
</comment>
<dbReference type="PROSITE" id="PS50853">
    <property type="entry name" value="FN3"/>
    <property type="match status" value="4"/>
</dbReference>
<evidence type="ECO:0000313" key="8">
    <source>
        <dbReference type="EMBL" id="KAG8183730.1"/>
    </source>
</evidence>
<dbReference type="InterPro" id="IPR050964">
    <property type="entry name" value="Striated_Muscle_Regulatory"/>
</dbReference>
<dbReference type="FunFam" id="2.60.40.10:FF:000032">
    <property type="entry name" value="palladin isoform X1"/>
    <property type="match status" value="1"/>
</dbReference>
<dbReference type="Pfam" id="PF07679">
    <property type="entry name" value="I-set"/>
    <property type="match status" value="4"/>
</dbReference>
<dbReference type="SMART" id="SM00408">
    <property type="entry name" value="IGc2"/>
    <property type="match status" value="4"/>
</dbReference>
<keyword evidence="3" id="KW-0393">Immunoglobulin domain</keyword>
<dbReference type="SUPFAM" id="SSF49265">
    <property type="entry name" value="Fibronectin type III"/>
    <property type="match status" value="3"/>
</dbReference>
<dbReference type="FunFam" id="2.60.40.10:FF:000107">
    <property type="entry name" value="Myosin, light chain kinase a"/>
    <property type="match status" value="1"/>
</dbReference>
<feature type="domain" description="Fibronectin type-III" evidence="7">
    <location>
        <begin position="413"/>
        <end position="509"/>
    </location>
</feature>
<keyword evidence="9" id="KW-1185">Reference proteome</keyword>
<dbReference type="Proteomes" id="UP000827092">
    <property type="component" value="Unassembled WGS sequence"/>
</dbReference>
<dbReference type="PRINTS" id="PR00014">
    <property type="entry name" value="FNTYPEIII"/>
</dbReference>
<evidence type="ECO:0000259" key="7">
    <source>
        <dbReference type="PROSITE" id="PS50853"/>
    </source>
</evidence>
<dbReference type="PANTHER" id="PTHR13817">
    <property type="entry name" value="TITIN"/>
    <property type="match status" value="1"/>
</dbReference>
<dbReference type="InterPro" id="IPR036179">
    <property type="entry name" value="Ig-like_dom_sf"/>
</dbReference>
<proteinExistence type="predicted"/>
<evidence type="ECO:0000313" key="9">
    <source>
        <dbReference type="Proteomes" id="UP000827092"/>
    </source>
</evidence>
<dbReference type="Gene3D" id="2.60.40.10">
    <property type="entry name" value="Immunoglobulins"/>
    <property type="match status" value="8"/>
</dbReference>
<name>A0AAV6UHS1_9ARAC</name>
<feature type="domain" description="Ig-like" evidence="6">
    <location>
        <begin position="1142"/>
        <end position="1231"/>
    </location>
</feature>
<feature type="region of interest" description="Disordered" evidence="5">
    <location>
        <begin position="519"/>
        <end position="540"/>
    </location>
</feature>
<feature type="domain" description="Fibronectin type-III" evidence="7">
    <location>
        <begin position="1397"/>
        <end position="1492"/>
    </location>
</feature>
<feature type="compositionally biased region" description="Polar residues" evidence="5">
    <location>
        <begin position="519"/>
        <end position="534"/>
    </location>
</feature>
<dbReference type="InterPro" id="IPR007110">
    <property type="entry name" value="Ig-like_dom"/>
</dbReference>
<dbReference type="Pfam" id="PF00041">
    <property type="entry name" value="fn3"/>
    <property type="match status" value="3"/>
</dbReference>
<accession>A0AAV6UHS1</accession>
<dbReference type="SMART" id="SM00409">
    <property type="entry name" value="IG"/>
    <property type="match status" value="4"/>
</dbReference>
<feature type="coiled-coil region" evidence="4">
    <location>
        <begin position="1034"/>
        <end position="1079"/>
    </location>
</feature>
<dbReference type="FunFam" id="2.60.40.10:FF:000031">
    <property type="entry name" value="Myosin-binding protein C, slow type"/>
    <property type="match status" value="1"/>
</dbReference>
<evidence type="ECO:0008006" key="10">
    <source>
        <dbReference type="Google" id="ProtNLM"/>
    </source>
</evidence>
<sequence length="1500" mass="170378">MLLDLTSLLAGVICEPSRPEGPLIISDIGVDSVHLSWKPPAEDNGGSILGYIVEAKDILHVDVRKIQMWSEGTRTEYTVRNLETSHIYQFRVYAQNEAGRSEGLLNKTLLRIKAKSRKPPRPSKPTAELQGADSILLTWTVLEDQNEKDLTFLVERFEPKSNLWFQCNRESVTKTKFLVTGLGMDRDYRFRVSSENKYGVSRPSEESEVISMSQIQGIPPSVLIPLRDCYVKPNDSAIFRCEYAGTLPIDVQWTKDGLRVSENCGAMIKLDNGNSSELRLTEVDSDDDECSIQCSLKNNFGSTCSEAKIKTLSSPQIRCPSSYKDGLTFDFGDILRLRVSASGSPTPKIHWFFNGHNPPEDHRTQTLYETNTVEIRIADLGNEHSGDYNIVAQNEVGEDSVTVKVTISGPPDPPEGPLWFDLSDENDEVFLKWNLPLCDGGSEIFSYQVEKKLMECNEWLRQGSTHKTSFYLGLQHAIDECCFRVRAVNIYGTSESSMEQIFQKESKSQLLNNFQDPSSVAKTNIENPETNPTSWCGDDNSAPQTFELENKKSNEVKHHLEESSFLHTDTSVSKGLTSYSSYGQTTKFENDVVEIFKDSPSKMFQELIYPVCKIEEIKCYTASTLTLNVNFEYCDSTLNFIRPLEISCIISFGTENHYLEVFSLINYIQTYPLELAFKPRLEMGEIIINLKKPIIVTLHPFILEDTLFSTFLPLSDCCHTVISYYEAITVFTKILIETVGDYVHEETEYKKTSYSIHKHTASEELVDVLPLPVTTYKPAMSVLPMRRQIQSVTDSTYTGPKLVCGTVLPPYKETPRYTVIFQESYAFNSDLANAYDSCDNIAHDKNGTKTIQDHYSSKKTRPSQISWKCPSWLPNVSSCTLKNKIEDDDFGKSQEMNVLDQFQFAKETTRLNYDDEDTYENNFVQESGKDFIDIKKEDIEIFDHDEKDNFKDHTTLELPQLSDKTSELLTTQEDIFKYDSEEESDLQEFLQLLKETSYLDVPECISDEQENAFRGILQVTPETLEESEEIVCKYNLKEKSAQELLELAEEVERNFNEKAEQIESLESVLQEELASLEKDLSTVNEIHRNLQTSVDSIDSNMCDYINDGSSNLENEVDKDLIDLNNDTILTPQHKVNPDQYAPVVLVHLQNRIVQSGTRTRLYCSISGEPIPDIVWMKNGKPLPNSSRYVCSNLEEYGLFIDIYNAKSTDSGEYTCIATNQHGSEHSSAYLQVVGQRENSPEEPNFVKSPDDLSVAAKDTFVLEWKVTGMPFPAVTWFKNAEKLSSSLRIDTFVSHRGVCRLVVHDAVVYDSAIYSCYLENECGSAISTILVTVADETKQNYDILYKDKWDPLSTHSKIETKCSETQSLYRRSPLESTKYLHRKHLHPKKSMKFLPGPPLDVRALGSGQTWVLLSWSPPHQQESSRMTGLEYRIDRKSVYGLSWKEVGKTLGTVYTVHGCKPGRSYTFRVSCGNSSGWGQVAFLPHPVHFSPKKERSKIHF</sequence>
<evidence type="ECO:0000259" key="6">
    <source>
        <dbReference type="PROSITE" id="PS50835"/>
    </source>
</evidence>